<proteinExistence type="predicted"/>
<keyword evidence="2 4" id="KW-0479">Metal-binding</keyword>
<dbReference type="InterPro" id="IPR009056">
    <property type="entry name" value="Cyt_c-like_dom"/>
</dbReference>
<keyword evidence="3 4" id="KW-0408">Iron</keyword>
<keyword evidence="9" id="KW-1185">Reference proteome</keyword>
<feature type="domain" description="Cytochrome c" evidence="6">
    <location>
        <begin position="139"/>
        <end position="229"/>
    </location>
</feature>
<gene>
    <name evidence="8" type="ORF">FCL38_29800</name>
    <name evidence="7" type="ORF">FHS02_004837</name>
</gene>
<dbReference type="PANTHER" id="PTHR33751">
    <property type="entry name" value="CBB3-TYPE CYTOCHROME C OXIDASE SUBUNIT FIXP"/>
    <property type="match status" value="1"/>
</dbReference>
<dbReference type="GO" id="GO:0046872">
    <property type="term" value="F:metal ion binding"/>
    <property type="evidence" value="ECO:0007669"/>
    <property type="project" value="UniProtKB-KW"/>
</dbReference>
<keyword evidence="1 4" id="KW-0349">Heme</keyword>
<dbReference type="InterPro" id="IPR050597">
    <property type="entry name" value="Cytochrome_c_Oxidase_Subunit"/>
</dbReference>
<name>A0A4P8HVN7_9BURK</name>
<reference evidence="8 9" key="1">
    <citation type="submission" date="2019-05" db="EMBL/GenBank/DDBJ databases">
        <title>Draft Genome Sequences of Six Type Strains of the Genus Massilia.</title>
        <authorList>
            <person name="Miess H."/>
            <person name="Frediansyhah A."/>
            <person name="Gross H."/>
        </authorList>
    </citation>
    <scope>NUCLEOTIDE SEQUENCE [LARGE SCALE GENOMIC DNA]</scope>
    <source>
        <strain evidence="8 9">DSMZ 26121</strain>
    </source>
</reference>
<dbReference type="AlphaFoldDB" id="A0A4P8HVN7"/>
<dbReference type="PROSITE" id="PS51007">
    <property type="entry name" value="CYTC"/>
    <property type="match status" value="1"/>
</dbReference>
<feature type="signal peptide" evidence="5">
    <location>
        <begin position="1"/>
        <end position="47"/>
    </location>
</feature>
<dbReference type="OrthoDB" id="9773456at2"/>
<evidence type="ECO:0000313" key="10">
    <source>
        <dbReference type="Proteomes" id="UP000584325"/>
    </source>
</evidence>
<evidence type="ECO:0000256" key="2">
    <source>
        <dbReference type="ARBA" id="ARBA00022723"/>
    </source>
</evidence>
<keyword evidence="5" id="KW-0732">Signal</keyword>
<evidence type="ECO:0000259" key="6">
    <source>
        <dbReference type="PROSITE" id="PS51007"/>
    </source>
</evidence>
<evidence type="ECO:0000313" key="8">
    <source>
        <dbReference type="EMBL" id="QCP14139.1"/>
    </source>
</evidence>
<evidence type="ECO:0000256" key="4">
    <source>
        <dbReference type="PROSITE-ProRule" id="PRU00433"/>
    </source>
</evidence>
<evidence type="ECO:0000256" key="3">
    <source>
        <dbReference type="ARBA" id="ARBA00023004"/>
    </source>
</evidence>
<dbReference type="EMBL" id="CP040017">
    <property type="protein sequence ID" value="QCP14139.1"/>
    <property type="molecule type" value="Genomic_DNA"/>
</dbReference>
<dbReference type="SUPFAM" id="SSF46626">
    <property type="entry name" value="Cytochrome c"/>
    <property type="match status" value="2"/>
</dbReference>
<dbReference type="RefSeq" id="WP_137316912.1">
    <property type="nucleotide sequence ID" value="NZ_CP040017.1"/>
</dbReference>
<dbReference type="GO" id="GO:0020037">
    <property type="term" value="F:heme binding"/>
    <property type="evidence" value="ECO:0007669"/>
    <property type="project" value="InterPro"/>
</dbReference>
<dbReference type="InterPro" id="IPR036909">
    <property type="entry name" value="Cyt_c-like_dom_sf"/>
</dbReference>
<evidence type="ECO:0000256" key="5">
    <source>
        <dbReference type="SAM" id="SignalP"/>
    </source>
</evidence>
<protein>
    <submittedName>
        <fullName evidence="8">C-type cytochrome</fullName>
    </submittedName>
    <submittedName>
        <fullName evidence="7">Cytochrome c553</fullName>
    </submittedName>
</protein>
<sequence length="258" mass="27493">MPHSRCPLNAPDLYAYDPHAPDFHAFLLPAFVLAALLLTAWSAPAAAAPPDTLAQRVAPCLACHQPQGRNDAFFPRIAGKPEGYLYNQLLNFRDGRRQFPMMTYMVGNLPEPYLREIARFFADQHPPYPAAPPVAATAQMLERGRVLVQQGDAGRRIPACVACHGQGLAGVAPAIPGLIGLPRDYVNAQFGAWKNKARRAQAPDCMADIAARLTEADVAAVSGWLASRPVDAAARPAAAPAAPLPMRCGGVPDHGGVP</sequence>
<dbReference type="PANTHER" id="PTHR33751:SF11">
    <property type="entry name" value="BLL4483 PROTEIN"/>
    <property type="match status" value="1"/>
</dbReference>
<dbReference type="GO" id="GO:0009055">
    <property type="term" value="F:electron transfer activity"/>
    <property type="evidence" value="ECO:0007669"/>
    <property type="project" value="InterPro"/>
</dbReference>
<dbReference type="Proteomes" id="UP000298763">
    <property type="component" value="Chromosome"/>
</dbReference>
<evidence type="ECO:0000313" key="7">
    <source>
        <dbReference type="EMBL" id="MBB3223978.1"/>
    </source>
</evidence>
<reference evidence="7 10" key="2">
    <citation type="submission" date="2020-08" db="EMBL/GenBank/DDBJ databases">
        <title>Genomic Encyclopedia of Type Strains, Phase III (KMG-III): the genomes of soil and plant-associated and newly described type strains.</title>
        <authorList>
            <person name="Whitman W."/>
        </authorList>
    </citation>
    <scope>NUCLEOTIDE SEQUENCE [LARGE SCALE GENOMIC DNA]</scope>
    <source>
        <strain evidence="7 10">CECT 7753</strain>
    </source>
</reference>
<dbReference type="Proteomes" id="UP000584325">
    <property type="component" value="Unassembled WGS sequence"/>
</dbReference>
<evidence type="ECO:0000313" key="9">
    <source>
        <dbReference type="Proteomes" id="UP000298763"/>
    </source>
</evidence>
<organism evidence="7 10">
    <name type="scientific">Pseudoduganella umbonata</name>
    <dbReference type="NCBI Taxonomy" id="864828"/>
    <lineage>
        <taxon>Bacteria</taxon>
        <taxon>Pseudomonadati</taxon>
        <taxon>Pseudomonadota</taxon>
        <taxon>Betaproteobacteria</taxon>
        <taxon>Burkholderiales</taxon>
        <taxon>Oxalobacteraceae</taxon>
        <taxon>Telluria group</taxon>
        <taxon>Pseudoduganella</taxon>
    </lineage>
</organism>
<dbReference type="EMBL" id="JACHXS010000011">
    <property type="protein sequence ID" value="MBB3223978.1"/>
    <property type="molecule type" value="Genomic_DNA"/>
</dbReference>
<evidence type="ECO:0000256" key="1">
    <source>
        <dbReference type="ARBA" id="ARBA00022617"/>
    </source>
</evidence>
<accession>A0A4P8HVN7</accession>
<dbReference type="Gene3D" id="1.10.760.10">
    <property type="entry name" value="Cytochrome c-like domain"/>
    <property type="match status" value="2"/>
</dbReference>
<feature type="chain" id="PRO_5044607580" evidence="5">
    <location>
        <begin position="48"/>
        <end position="258"/>
    </location>
</feature>